<dbReference type="PANTHER" id="PTHR33221:SF5">
    <property type="entry name" value="HTH-TYPE TRANSCRIPTIONAL REGULATOR ISCR"/>
    <property type="match status" value="1"/>
</dbReference>
<organism evidence="3">
    <name type="scientific">marine sediment metagenome</name>
    <dbReference type="NCBI Taxonomy" id="412755"/>
    <lineage>
        <taxon>unclassified sequences</taxon>
        <taxon>metagenomes</taxon>
        <taxon>ecological metagenomes</taxon>
    </lineage>
</organism>
<feature type="compositionally biased region" description="Polar residues" evidence="2">
    <location>
        <begin position="139"/>
        <end position="151"/>
    </location>
</feature>
<dbReference type="PROSITE" id="PS01332">
    <property type="entry name" value="HTH_RRF2_1"/>
    <property type="match status" value="1"/>
</dbReference>
<dbReference type="PANTHER" id="PTHR33221">
    <property type="entry name" value="WINGED HELIX-TURN-HELIX TRANSCRIPTIONAL REGULATOR, RRF2 FAMILY"/>
    <property type="match status" value="1"/>
</dbReference>
<evidence type="ECO:0008006" key="4">
    <source>
        <dbReference type="Google" id="ProtNLM"/>
    </source>
</evidence>
<dbReference type="Gene3D" id="1.10.10.10">
    <property type="entry name" value="Winged helix-like DNA-binding domain superfamily/Winged helix DNA-binding domain"/>
    <property type="match status" value="1"/>
</dbReference>
<dbReference type="GO" id="GO:0005829">
    <property type="term" value="C:cytosol"/>
    <property type="evidence" value="ECO:0007669"/>
    <property type="project" value="TreeGrafter"/>
</dbReference>
<evidence type="ECO:0000256" key="1">
    <source>
        <dbReference type="ARBA" id="ARBA00023125"/>
    </source>
</evidence>
<dbReference type="PROSITE" id="PS51197">
    <property type="entry name" value="HTH_RRF2_2"/>
    <property type="match status" value="1"/>
</dbReference>
<keyword evidence="1" id="KW-0238">DNA-binding</keyword>
<evidence type="ECO:0000256" key="2">
    <source>
        <dbReference type="SAM" id="MobiDB-lite"/>
    </source>
</evidence>
<evidence type="ECO:0000313" key="3">
    <source>
        <dbReference type="EMBL" id="KKM14372.1"/>
    </source>
</evidence>
<dbReference type="GO" id="GO:0003677">
    <property type="term" value="F:DNA binding"/>
    <property type="evidence" value="ECO:0007669"/>
    <property type="project" value="UniProtKB-KW"/>
</dbReference>
<dbReference type="GO" id="GO:0003700">
    <property type="term" value="F:DNA-binding transcription factor activity"/>
    <property type="evidence" value="ECO:0007669"/>
    <property type="project" value="TreeGrafter"/>
</dbReference>
<feature type="region of interest" description="Disordered" evidence="2">
    <location>
        <begin position="135"/>
        <end position="158"/>
    </location>
</feature>
<dbReference type="AlphaFoldDB" id="A0A0F9HGU4"/>
<dbReference type="InterPro" id="IPR000944">
    <property type="entry name" value="Tscrpt_reg_Rrf2"/>
</dbReference>
<dbReference type="InterPro" id="IPR030489">
    <property type="entry name" value="TR_Rrf2-type_CS"/>
</dbReference>
<reference evidence="3" key="1">
    <citation type="journal article" date="2015" name="Nature">
        <title>Complex archaea that bridge the gap between prokaryotes and eukaryotes.</title>
        <authorList>
            <person name="Spang A."/>
            <person name="Saw J.H."/>
            <person name="Jorgensen S.L."/>
            <person name="Zaremba-Niedzwiedzka K."/>
            <person name="Martijn J."/>
            <person name="Lind A.E."/>
            <person name="van Eijk R."/>
            <person name="Schleper C."/>
            <person name="Guy L."/>
            <person name="Ettema T.J."/>
        </authorList>
    </citation>
    <scope>NUCLEOTIDE SEQUENCE</scope>
</reference>
<dbReference type="EMBL" id="LAZR01015160">
    <property type="protein sequence ID" value="KKM14372.1"/>
    <property type="molecule type" value="Genomic_DNA"/>
</dbReference>
<dbReference type="NCBIfam" id="TIGR00738">
    <property type="entry name" value="rrf2_super"/>
    <property type="match status" value="1"/>
</dbReference>
<dbReference type="InterPro" id="IPR036388">
    <property type="entry name" value="WH-like_DNA-bd_sf"/>
</dbReference>
<gene>
    <name evidence="3" type="ORF">LCGC14_1706800</name>
</gene>
<protein>
    <recommendedName>
        <fullName evidence="4">Rrf2 family transcriptional regulator</fullName>
    </recommendedName>
</protein>
<name>A0A0F9HGU4_9ZZZZ</name>
<dbReference type="SUPFAM" id="SSF46785">
    <property type="entry name" value="Winged helix' DNA-binding domain"/>
    <property type="match status" value="1"/>
</dbReference>
<comment type="caution">
    <text evidence="3">The sequence shown here is derived from an EMBL/GenBank/DDBJ whole genome shotgun (WGS) entry which is preliminary data.</text>
</comment>
<sequence>MRLSSKGRYGVRAMLDVAVHEGIGPVSVKSISQREGISLNYLEQIFNQLRKAGLVKSVRGPGGGFLLSLRAREIKIMDIMKALKEAVTPVYCLDNKKKAHCKYITDCSPRLLWRELGDKIKEVLEKTSLEDLLEKSRKTSSLSQPETNTSFKFKERIK</sequence>
<dbReference type="InterPro" id="IPR036390">
    <property type="entry name" value="WH_DNA-bd_sf"/>
</dbReference>
<accession>A0A0F9HGU4</accession>
<proteinExistence type="predicted"/>
<dbReference type="Pfam" id="PF02082">
    <property type="entry name" value="Rrf2"/>
    <property type="match status" value="1"/>
</dbReference>